<dbReference type="PANTHER" id="PTHR43100">
    <property type="entry name" value="GLUTAMATE SYNTHASE [NADPH] SMALL CHAIN"/>
    <property type="match status" value="1"/>
</dbReference>
<feature type="non-terminal residue" evidence="2">
    <location>
        <position position="1"/>
    </location>
</feature>
<protein>
    <submittedName>
        <fullName evidence="2">Protein containing Glutamate synthase, alpha subunit</fullName>
        <ecNumber evidence="2">1.-.-.-</ecNumber>
    </submittedName>
</protein>
<accession>T1CES1</accession>
<dbReference type="EC" id="1.-.-.-" evidence="2"/>
<reference evidence="2" key="2">
    <citation type="journal article" date="2014" name="ISME J.">
        <title>Microbial stratification in low pH oxic and suboxic macroscopic growths along an acid mine drainage.</title>
        <authorList>
            <person name="Mendez-Garcia C."/>
            <person name="Mesa V."/>
            <person name="Sprenger R.R."/>
            <person name="Richter M."/>
            <person name="Diez M.S."/>
            <person name="Solano J."/>
            <person name="Bargiela R."/>
            <person name="Golyshina O.V."/>
            <person name="Manteca A."/>
            <person name="Ramos J.L."/>
            <person name="Gallego J.R."/>
            <person name="Llorente I."/>
            <person name="Martins Dos Santos V.A."/>
            <person name="Jensen O.N."/>
            <person name="Pelaez A.I."/>
            <person name="Sanchez J."/>
            <person name="Ferrer M."/>
        </authorList>
    </citation>
    <scope>NUCLEOTIDE SEQUENCE</scope>
</reference>
<feature type="domain" description="Glutamate synthase alpha subunit C-terminal" evidence="1">
    <location>
        <begin position="59"/>
        <end position="94"/>
    </location>
</feature>
<dbReference type="PANTHER" id="PTHR43100:SF1">
    <property type="entry name" value="GLUTAMATE SYNTHASE [NADPH] SMALL CHAIN"/>
    <property type="match status" value="1"/>
</dbReference>
<evidence type="ECO:0000259" key="1">
    <source>
        <dbReference type="Pfam" id="PF01493"/>
    </source>
</evidence>
<dbReference type="InterPro" id="IPR002489">
    <property type="entry name" value="Glu_synth_asu_C"/>
</dbReference>
<dbReference type="EMBL" id="AUZX01006098">
    <property type="protein sequence ID" value="EQD65320.1"/>
    <property type="molecule type" value="Genomic_DNA"/>
</dbReference>
<dbReference type="Gene3D" id="2.160.20.60">
    <property type="entry name" value="Glutamate synthase, alpha subunit, C-terminal domain"/>
    <property type="match status" value="1"/>
</dbReference>
<dbReference type="SUPFAM" id="SSF69336">
    <property type="entry name" value="Alpha subunit of glutamate synthase, C-terminal domain"/>
    <property type="match status" value="1"/>
</dbReference>
<reference evidence="2" key="1">
    <citation type="submission" date="2013-08" db="EMBL/GenBank/DDBJ databases">
        <authorList>
            <person name="Mendez C."/>
            <person name="Richter M."/>
            <person name="Ferrer M."/>
            <person name="Sanchez J."/>
        </authorList>
    </citation>
    <scope>NUCLEOTIDE SEQUENCE</scope>
</reference>
<dbReference type="InterPro" id="IPR051394">
    <property type="entry name" value="Glutamate_Synthase"/>
</dbReference>
<gene>
    <name evidence="2" type="ORF">B1A_08543</name>
</gene>
<name>T1CES1_9ZZZZ</name>
<feature type="non-terminal residue" evidence="2">
    <location>
        <position position="94"/>
    </location>
</feature>
<evidence type="ECO:0000313" key="2">
    <source>
        <dbReference type="EMBL" id="EQD65320.1"/>
    </source>
</evidence>
<dbReference type="InterPro" id="IPR036485">
    <property type="entry name" value="Glu_synth_asu_C_sf"/>
</dbReference>
<sequence length="94" mass="10059">AGAWWSRPSIDFRGEAQDNIDRRQRRACTAPPPVRRFCAAWLASVSRCVTPAPARWSRACGDHGCEYMTGGSVLVLGASGRNFAAGMSGGVAYV</sequence>
<proteinExistence type="predicted"/>
<keyword evidence="2" id="KW-0560">Oxidoreductase</keyword>
<dbReference type="Pfam" id="PF01493">
    <property type="entry name" value="GXGXG"/>
    <property type="match status" value="1"/>
</dbReference>
<comment type="caution">
    <text evidence="2">The sequence shown here is derived from an EMBL/GenBank/DDBJ whole genome shotgun (WGS) entry which is preliminary data.</text>
</comment>
<dbReference type="GO" id="GO:0016491">
    <property type="term" value="F:oxidoreductase activity"/>
    <property type="evidence" value="ECO:0007669"/>
    <property type="project" value="UniProtKB-KW"/>
</dbReference>
<organism evidence="2">
    <name type="scientific">mine drainage metagenome</name>
    <dbReference type="NCBI Taxonomy" id="410659"/>
    <lineage>
        <taxon>unclassified sequences</taxon>
        <taxon>metagenomes</taxon>
        <taxon>ecological metagenomes</taxon>
    </lineage>
</organism>
<dbReference type="AlphaFoldDB" id="T1CES1"/>